<reference evidence="1 2" key="1">
    <citation type="journal article" date="2019" name="Commun. Biol.">
        <title>The bagworm genome reveals a unique fibroin gene that provides high tensile strength.</title>
        <authorList>
            <person name="Kono N."/>
            <person name="Nakamura H."/>
            <person name="Ohtoshi R."/>
            <person name="Tomita M."/>
            <person name="Numata K."/>
            <person name="Arakawa K."/>
        </authorList>
    </citation>
    <scope>NUCLEOTIDE SEQUENCE [LARGE SCALE GENOMIC DNA]</scope>
</reference>
<dbReference type="EMBL" id="BGZK01000544">
    <property type="protein sequence ID" value="GBP49399.1"/>
    <property type="molecule type" value="Genomic_DNA"/>
</dbReference>
<keyword evidence="2" id="KW-1185">Reference proteome</keyword>
<dbReference type="AlphaFoldDB" id="A0A4C1WG93"/>
<evidence type="ECO:0000313" key="2">
    <source>
        <dbReference type="Proteomes" id="UP000299102"/>
    </source>
</evidence>
<name>A0A4C1WG93_EUMVA</name>
<dbReference type="Proteomes" id="UP000299102">
    <property type="component" value="Unassembled WGS sequence"/>
</dbReference>
<organism evidence="1 2">
    <name type="scientific">Eumeta variegata</name>
    <name type="common">Bagworm moth</name>
    <name type="synonym">Eumeta japonica</name>
    <dbReference type="NCBI Taxonomy" id="151549"/>
    <lineage>
        <taxon>Eukaryota</taxon>
        <taxon>Metazoa</taxon>
        <taxon>Ecdysozoa</taxon>
        <taxon>Arthropoda</taxon>
        <taxon>Hexapoda</taxon>
        <taxon>Insecta</taxon>
        <taxon>Pterygota</taxon>
        <taxon>Neoptera</taxon>
        <taxon>Endopterygota</taxon>
        <taxon>Lepidoptera</taxon>
        <taxon>Glossata</taxon>
        <taxon>Ditrysia</taxon>
        <taxon>Tineoidea</taxon>
        <taxon>Psychidae</taxon>
        <taxon>Oiketicinae</taxon>
        <taxon>Eumeta</taxon>
    </lineage>
</organism>
<protein>
    <submittedName>
        <fullName evidence="1">Uncharacterized protein</fullName>
    </submittedName>
</protein>
<accession>A0A4C1WG93</accession>
<gene>
    <name evidence="1" type="ORF">EVAR_38167_1</name>
</gene>
<comment type="caution">
    <text evidence="1">The sequence shown here is derived from an EMBL/GenBank/DDBJ whole genome shotgun (WGS) entry which is preliminary data.</text>
</comment>
<proteinExistence type="predicted"/>
<evidence type="ECO:0000313" key="1">
    <source>
        <dbReference type="EMBL" id="GBP49399.1"/>
    </source>
</evidence>
<sequence>MPPVSWVEVGYLVDSDGDGGRVGQLAPPLGEHVKLLIPDVVIALRTMVVDISQPALDQRGGLKKDVEQKDVVSRKLLASALEEAVKL</sequence>